<gene>
    <name evidence="2" type="ORF">ABG768_012516</name>
</gene>
<proteinExistence type="predicted"/>
<dbReference type="Proteomes" id="UP001479290">
    <property type="component" value="Unassembled WGS sequence"/>
</dbReference>
<evidence type="ECO:0000313" key="2">
    <source>
        <dbReference type="EMBL" id="KAK9979070.1"/>
    </source>
</evidence>
<dbReference type="AlphaFoldDB" id="A0AAW2AZ97"/>
<reference evidence="2 3" key="1">
    <citation type="submission" date="2024-05" db="EMBL/GenBank/DDBJ databases">
        <title>A high-quality chromosomal-level genome assembly of Topmouth culter (Culter alburnus).</title>
        <authorList>
            <person name="Zhao H."/>
        </authorList>
    </citation>
    <scope>NUCLEOTIDE SEQUENCE [LARGE SCALE GENOMIC DNA]</scope>
    <source>
        <strain evidence="2">CATC2023</strain>
        <tissue evidence="2">Muscle</tissue>
    </source>
</reference>
<evidence type="ECO:0000256" key="1">
    <source>
        <dbReference type="SAM" id="MobiDB-lite"/>
    </source>
</evidence>
<organism evidence="2 3">
    <name type="scientific">Culter alburnus</name>
    <name type="common">Topmouth culter</name>
    <dbReference type="NCBI Taxonomy" id="194366"/>
    <lineage>
        <taxon>Eukaryota</taxon>
        <taxon>Metazoa</taxon>
        <taxon>Chordata</taxon>
        <taxon>Craniata</taxon>
        <taxon>Vertebrata</taxon>
        <taxon>Euteleostomi</taxon>
        <taxon>Actinopterygii</taxon>
        <taxon>Neopterygii</taxon>
        <taxon>Teleostei</taxon>
        <taxon>Ostariophysi</taxon>
        <taxon>Cypriniformes</taxon>
        <taxon>Xenocyprididae</taxon>
        <taxon>Xenocypridinae</taxon>
        <taxon>Culter</taxon>
    </lineage>
</organism>
<feature type="compositionally biased region" description="Polar residues" evidence="1">
    <location>
        <begin position="67"/>
        <end position="89"/>
    </location>
</feature>
<feature type="region of interest" description="Disordered" evidence="1">
    <location>
        <begin position="1"/>
        <end position="21"/>
    </location>
</feature>
<feature type="region of interest" description="Disordered" evidence="1">
    <location>
        <begin position="62"/>
        <end position="89"/>
    </location>
</feature>
<name>A0AAW2AZ97_CULAL</name>
<accession>A0AAW2AZ97</accession>
<comment type="caution">
    <text evidence="2">The sequence shown here is derived from an EMBL/GenBank/DDBJ whole genome shotgun (WGS) entry which is preliminary data.</text>
</comment>
<sequence>MTTAVCEPSSRAPTGGSARVSRGAALGFSGAVHRHQQLCVRPGAAVAADGGRWRPLWRMMPRAGRRSSATQGDPSASAQVETQNNNSWQLLTDTRENALVIDTVLI</sequence>
<protein>
    <submittedName>
        <fullName evidence="2">Uncharacterized protein</fullName>
    </submittedName>
</protein>
<dbReference type="EMBL" id="JAWDJR010000002">
    <property type="protein sequence ID" value="KAK9979070.1"/>
    <property type="molecule type" value="Genomic_DNA"/>
</dbReference>
<evidence type="ECO:0000313" key="3">
    <source>
        <dbReference type="Proteomes" id="UP001479290"/>
    </source>
</evidence>
<keyword evidence="3" id="KW-1185">Reference proteome</keyword>